<accession>A0A0K1ER66</accession>
<feature type="transmembrane region" description="Helical" evidence="1">
    <location>
        <begin position="38"/>
        <end position="59"/>
    </location>
</feature>
<keyword evidence="1" id="KW-0812">Transmembrane</keyword>
<protein>
    <recommendedName>
        <fullName evidence="4">DUF304 domain-containing protein</fullName>
    </recommendedName>
</protein>
<keyword evidence="3" id="KW-1185">Reference proteome</keyword>
<sequence length="177" mass="19433">MSFAETLLANQDCTIESQGPLVLLCECQGAALELGIRVVTSFVMLIGCIVAGLVALRVVPWPMGFIPGIWLIGVIVARWILWRRRRLHGKFRVDFERAEVVQVGRGFERRWPASAIVAVALPVVTGPDAEAAEPGMEARWLELLLRDGARLRLGKGPGYALRPTVALLRKAGVEVRV</sequence>
<dbReference type="RefSeq" id="WP_050434824.1">
    <property type="nucleotide sequence ID" value="NZ_CP012159.1"/>
</dbReference>
<dbReference type="OrthoDB" id="5514050at2"/>
<name>A0A0K1ER66_CHOCO</name>
<gene>
    <name evidence="2" type="ORF">CMC5_075730</name>
</gene>
<reference evidence="2 3" key="1">
    <citation type="submission" date="2015-07" db="EMBL/GenBank/DDBJ databases">
        <title>Genome analysis of myxobacterium Chondromyces crocatus Cm c5 reveals a high potential for natural compound synthesis and the genetic basis for the loss of fruiting body formation.</title>
        <authorList>
            <person name="Zaburannyi N."/>
            <person name="Bunk B."/>
            <person name="Maier J."/>
            <person name="Overmann J."/>
            <person name="Mueller R."/>
        </authorList>
    </citation>
    <scope>NUCLEOTIDE SEQUENCE [LARGE SCALE GENOMIC DNA]</scope>
    <source>
        <strain evidence="2 3">Cm c5</strain>
    </source>
</reference>
<evidence type="ECO:0000256" key="1">
    <source>
        <dbReference type="SAM" id="Phobius"/>
    </source>
</evidence>
<feature type="transmembrane region" description="Helical" evidence="1">
    <location>
        <begin position="65"/>
        <end position="82"/>
    </location>
</feature>
<dbReference type="Proteomes" id="UP000067626">
    <property type="component" value="Chromosome"/>
</dbReference>
<keyword evidence="1" id="KW-1133">Transmembrane helix</keyword>
<evidence type="ECO:0000313" key="2">
    <source>
        <dbReference type="EMBL" id="AKT43341.1"/>
    </source>
</evidence>
<dbReference type="EMBL" id="CP012159">
    <property type="protein sequence ID" value="AKT43341.1"/>
    <property type="molecule type" value="Genomic_DNA"/>
</dbReference>
<proteinExistence type="predicted"/>
<dbReference type="STRING" id="52.CMC5_075730"/>
<evidence type="ECO:0000313" key="3">
    <source>
        <dbReference type="Proteomes" id="UP000067626"/>
    </source>
</evidence>
<evidence type="ECO:0008006" key="4">
    <source>
        <dbReference type="Google" id="ProtNLM"/>
    </source>
</evidence>
<dbReference type="KEGG" id="ccro:CMC5_075730"/>
<keyword evidence="1" id="KW-0472">Membrane</keyword>
<organism evidence="2 3">
    <name type="scientific">Chondromyces crocatus</name>
    <dbReference type="NCBI Taxonomy" id="52"/>
    <lineage>
        <taxon>Bacteria</taxon>
        <taxon>Pseudomonadati</taxon>
        <taxon>Myxococcota</taxon>
        <taxon>Polyangia</taxon>
        <taxon>Polyangiales</taxon>
        <taxon>Polyangiaceae</taxon>
        <taxon>Chondromyces</taxon>
    </lineage>
</organism>
<dbReference type="AlphaFoldDB" id="A0A0K1ER66"/>